<dbReference type="InterPro" id="IPR036102">
    <property type="entry name" value="OsmC/Ohrsf"/>
</dbReference>
<accession>A0A9D1TJP5</accession>
<organism evidence="1 2">
    <name type="scientific">Candidatus Pseudogracilibacillus intestinigallinarum</name>
    <dbReference type="NCBI Taxonomy" id="2838742"/>
    <lineage>
        <taxon>Bacteria</taxon>
        <taxon>Bacillati</taxon>
        <taxon>Bacillota</taxon>
        <taxon>Bacilli</taxon>
        <taxon>Bacillales</taxon>
        <taxon>Bacillaceae</taxon>
        <taxon>Pseudogracilibacillus</taxon>
    </lineage>
</organism>
<dbReference type="InterPro" id="IPR052924">
    <property type="entry name" value="OsmC/Ohr_hydroprdx_reductase"/>
</dbReference>
<dbReference type="InterPro" id="IPR015946">
    <property type="entry name" value="KH_dom-like_a/b"/>
</dbReference>
<evidence type="ECO:0000313" key="2">
    <source>
        <dbReference type="Proteomes" id="UP000823937"/>
    </source>
</evidence>
<dbReference type="Pfam" id="PF02566">
    <property type="entry name" value="OsmC"/>
    <property type="match status" value="1"/>
</dbReference>
<proteinExistence type="predicted"/>
<gene>
    <name evidence="1" type="ORF">H9895_06435</name>
</gene>
<dbReference type="PANTHER" id="PTHR35368:SF1">
    <property type="entry name" value="HYDROPEROXIDE REDUCTASE"/>
    <property type="match status" value="1"/>
</dbReference>
<reference evidence="1" key="2">
    <citation type="submission" date="2021-04" db="EMBL/GenBank/DDBJ databases">
        <authorList>
            <person name="Gilroy R."/>
        </authorList>
    </citation>
    <scope>NUCLEOTIDE SEQUENCE</scope>
    <source>
        <strain evidence="1">CHK169-2315</strain>
    </source>
</reference>
<dbReference type="InterPro" id="IPR003718">
    <property type="entry name" value="OsmC/Ohr_fam"/>
</dbReference>
<dbReference type="SUPFAM" id="SSF82784">
    <property type="entry name" value="OsmC-like"/>
    <property type="match status" value="1"/>
</dbReference>
<sequence>MPTVTFQAHIRSDEGVRSIAKINQHELIIDEPPRLGGSDQGPNPLEYVLTALGGCINVLAHSFAPQFNVEIQDLQVHVEGDLNPDGFRGIDPDAKVGYEEIRYEVTVDSPSANENIEALLAHVDAFCPVKDSLLGTKIVRTNK</sequence>
<dbReference type="EMBL" id="DXHX01000098">
    <property type="protein sequence ID" value="HIV74696.1"/>
    <property type="molecule type" value="Genomic_DNA"/>
</dbReference>
<protein>
    <submittedName>
        <fullName evidence="1">OsmC family protein</fullName>
    </submittedName>
</protein>
<reference evidence="1" key="1">
    <citation type="journal article" date="2021" name="PeerJ">
        <title>Extensive microbial diversity within the chicken gut microbiome revealed by metagenomics and culture.</title>
        <authorList>
            <person name="Gilroy R."/>
            <person name="Ravi A."/>
            <person name="Getino M."/>
            <person name="Pursley I."/>
            <person name="Horton D.L."/>
            <person name="Alikhan N.F."/>
            <person name="Baker D."/>
            <person name="Gharbi K."/>
            <person name="Hall N."/>
            <person name="Watson M."/>
            <person name="Adriaenssens E.M."/>
            <person name="Foster-Nyarko E."/>
            <person name="Jarju S."/>
            <person name="Secka A."/>
            <person name="Antonio M."/>
            <person name="Oren A."/>
            <person name="Chaudhuri R.R."/>
            <person name="La Ragione R."/>
            <person name="Hildebrand F."/>
            <person name="Pallen M.J."/>
        </authorList>
    </citation>
    <scope>NUCLEOTIDE SEQUENCE</scope>
    <source>
        <strain evidence="1">CHK169-2315</strain>
    </source>
</reference>
<name>A0A9D1TJP5_9BACI</name>
<dbReference type="Proteomes" id="UP000823937">
    <property type="component" value="Unassembled WGS sequence"/>
</dbReference>
<dbReference type="AlphaFoldDB" id="A0A9D1TJP5"/>
<comment type="caution">
    <text evidence="1">The sequence shown here is derived from an EMBL/GenBank/DDBJ whole genome shotgun (WGS) entry which is preliminary data.</text>
</comment>
<evidence type="ECO:0000313" key="1">
    <source>
        <dbReference type="EMBL" id="HIV74696.1"/>
    </source>
</evidence>
<dbReference type="Gene3D" id="3.30.300.20">
    <property type="match status" value="1"/>
</dbReference>
<dbReference type="PANTHER" id="PTHR35368">
    <property type="entry name" value="HYDROPEROXIDE REDUCTASE"/>
    <property type="match status" value="1"/>
</dbReference>